<protein>
    <submittedName>
        <fullName evidence="1">Uncharacterized protein</fullName>
    </submittedName>
</protein>
<evidence type="ECO:0000313" key="2">
    <source>
        <dbReference type="Proteomes" id="UP000821853"/>
    </source>
</evidence>
<sequence length="85" mass="9182">MAQAACVLHDMLKGEQCEPLERECSTGSHTLFSLKHSKGRPGAVAVAVRERLSDYFSGDGAVSWQDARAGVDVSGYKKKATRPKC</sequence>
<reference evidence="1 2" key="1">
    <citation type="journal article" date="2020" name="Cell">
        <title>Large-Scale Comparative Analyses of Tick Genomes Elucidate Their Genetic Diversity and Vector Capacities.</title>
        <authorList>
            <consortium name="Tick Genome and Microbiome Consortium (TIGMIC)"/>
            <person name="Jia N."/>
            <person name="Wang J."/>
            <person name="Shi W."/>
            <person name="Du L."/>
            <person name="Sun Y."/>
            <person name="Zhan W."/>
            <person name="Jiang J.F."/>
            <person name="Wang Q."/>
            <person name="Zhang B."/>
            <person name="Ji P."/>
            <person name="Bell-Sakyi L."/>
            <person name="Cui X.M."/>
            <person name="Yuan T.T."/>
            <person name="Jiang B.G."/>
            <person name="Yang W.F."/>
            <person name="Lam T.T."/>
            <person name="Chang Q.C."/>
            <person name="Ding S.J."/>
            <person name="Wang X.J."/>
            <person name="Zhu J.G."/>
            <person name="Ruan X.D."/>
            <person name="Zhao L."/>
            <person name="Wei J.T."/>
            <person name="Ye R.Z."/>
            <person name="Que T.C."/>
            <person name="Du C.H."/>
            <person name="Zhou Y.H."/>
            <person name="Cheng J.X."/>
            <person name="Dai P.F."/>
            <person name="Guo W.B."/>
            <person name="Han X.H."/>
            <person name="Huang E.J."/>
            <person name="Li L.F."/>
            <person name="Wei W."/>
            <person name="Gao Y.C."/>
            <person name="Liu J.Z."/>
            <person name="Shao H.Z."/>
            <person name="Wang X."/>
            <person name="Wang C.C."/>
            <person name="Yang T.C."/>
            <person name="Huo Q.B."/>
            <person name="Li W."/>
            <person name="Chen H.Y."/>
            <person name="Chen S.E."/>
            <person name="Zhou L.G."/>
            <person name="Ni X.B."/>
            <person name="Tian J.H."/>
            <person name="Sheng Y."/>
            <person name="Liu T."/>
            <person name="Pan Y.S."/>
            <person name="Xia L.Y."/>
            <person name="Li J."/>
            <person name="Zhao F."/>
            <person name="Cao W.C."/>
        </authorList>
    </citation>
    <scope>NUCLEOTIDE SEQUENCE [LARGE SCALE GENOMIC DNA]</scope>
    <source>
        <strain evidence="1">HaeL-2018</strain>
    </source>
</reference>
<comment type="caution">
    <text evidence="1">The sequence shown here is derived from an EMBL/GenBank/DDBJ whole genome shotgun (WGS) entry which is preliminary data.</text>
</comment>
<proteinExistence type="predicted"/>
<name>A0A9J6FD39_HAELO</name>
<dbReference type="VEuPathDB" id="VectorBase:HLOH_044647"/>
<accession>A0A9J6FD39</accession>
<dbReference type="AlphaFoldDB" id="A0A9J6FD39"/>
<dbReference type="EMBL" id="JABSTR010000001">
    <property type="protein sequence ID" value="KAH9360257.1"/>
    <property type="molecule type" value="Genomic_DNA"/>
</dbReference>
<keyword evidence="2" id="KW-1185">Reference proteome</keyword>
<gene>
    <name evidence="1" type="ORF">HPB48_005709</name>
</gene>
<dbReference type="Proteomes" id="UP000821853">
    <property type="component" value="Chromosome 1"/>
</dbReference>
<evidence type="ECO:0000313" key="1">
    <source>
        <dbReference type="EMBL" id="KAH9360257.1"/>
    </source>
</evidence>
<organism evidence="1 2">
    <name type="scientific">Haemaphysalis longicornis</name>
    <name type="common">Bush tick</name>
    <dbReference type="NCBI Taxonomy" id="44386"/>
    <lineage>
        <taxon>Eukaryota</taxon>
        <taxon>Metazoa</taxon>
        <taxon>Ecdysozoa</taxon>
        <taxon>Arthropoda</taxon>
        <taxon>Chelicerata</taxon>
        <taxon>Arachnida</taxon>
        <taxon>Acari</taxon>
        <taxon>Parasitiformes</taxon>
        <taxon>Ixodida</taxon>
        <taxon>Ixodoidea</taxon>
        <taxon>Ixodidae</taxon>
        <taxon>Haemaphysalinae</taxon>
        <taxon>Haemaphysalis</taxon>
    </lineage>
</organism>